<evidence type="ECO:0000256" key="5">
    <source>
        <dbReference type="PIRSR" id="PIRSR036417-1"/>
    </source>
</evidence>
<dbReference type="EMBL" id="LFYR01000766">
    <property type="protein sequence ID" value="KMZ69470.1"/>
    <property type="molecule type" value="Genomic_DNA"/>
</dbReference>
<keyword evidence="6" id="KW-1133">Transmembrane helix</keyword>
<evidence type="ECO:0000256" key="6">
    <source>
        <dbReference type="SAM" id="Phobius"/>
    </source>
</evidence>
<keyword evidence="6" id="KW-0472">Membrane</keyword>
<dbReference type="Proteomes" id="UP000036987">
    <property type="component" value="Unassembled WGS sequence"/>
</dbReference>
<feature type="active site" evidence="5">
    <location>
        <position position="407"/>
    </location>
</feature>
<feature type="transmembrane region" description="Helical" evidence="6">
    <location>
        <begin position="20"/>
        <end position="40"/>
    </location>
</feature>
<feature type="transmembrane region" description="Helical" evidence="6">
    <location>
        <begin position="46"/>
        <end position="64"/>
    </location>
</feature>
<organism evidence="9 10">
    <name type="scientific">Zostera marina</name>
    <name type="common">Eelgrass</name>
    <dbReference type="NCBI Taxonomy" id="29655"/>
    <lineage>
        <taxon>Eukaryota</taxon>
        <taxon>Viridiplantae</taxon>
        <taxon>Streptophyta</taxon>
        <taxon>Embryophyta</taxon>
        <taxon>Tracheophyta</taxon>
        <taxon>Spermatophyta</taxon>
        <taxon>Magnoliopsida</taxon>
        <taxon>Liliopsida</taxon>
        <taxon>Zosteraceae</taxon>
        <taxon>Zostera</taxon>
    </lineage>
</organism>
<keyword evidence="6" id="KW-0812">Transmembrane</keyword>
<feature type="active site" evidence="5">
    <location>
        <position position="370"/>
    </location>
</feature>
<name>A0A0K9PMK9_ZOSMR</name>
<dbReference type="Pfam" id="PF08541">
    <property type="entry name" value="ACP_syn_III_C"/>
    <property type="match status" value="1"/>
</dbReference>
<feature type="domain" description="FAE" evidence="7">
    <location>
        <begin position="63"/>
        <end position="346"/>
    </location>
</feature>
<dbReference type="GO" id="GO:0016747">
    <property type="term" value="F:acyltransferase activity, transferring groups other than amino-acyl groups"/>
    <property type="evidence" value="ECO:0007669"/>
    <property type="project" value="InterPro"/>
</dbReference>
<evidence type="ECO:0000256" key="4">
    <source>
        <dbReference type="PIRNR" id="PIRNR036417"/>
    </source>
</evidence>
<dbReference type="InterPro" id="IPR013747">
    <property type="entry name" value="ACP_syn_III_C"/>
</dbReference>
<dbReference type="GO" id="GO:0016020">
    <property type="term" value="C:membrane"/>
    <property type="evidence" value="ECO:0007669"/>
    <property type="project" value="InterPro"/>
</dbReference>
<dbReference type="InterPro" id="IPR013601">
    <property type="entry name" value="FAE1_typ3_polyketide_synth"/>
</dbReference>
<dbReference type="CDD" id="cd00831">
    <property type="entry name" value="CHS_like"/>
    <property type="match status" value="1"/>
</dbReference>
<sequence>MVMVMESIKGISGLSRTQVLQLFFFSLLGAILALHAFLPYFKTHKIVSLAVTWCVAVSVALYLYKRPRTVYLLDYNCYKPPREQRCSFEACEYFLRRSKRFSMESENFMKGIYRRSGLGDETYAPPFIFQKNYDARLTSSIEEAEDGMFSSVDALLVKTGVPVEKIDTLIVTCGLFAPSPSPSSFLVNRYGFTPAIKSFNIGGMGCASGGMAIDLATRILSSSRQVRYALVVVTESISLNWYFGANRSMLVTNCIFRAGCAAVLLTNDPSCRRIAKMELLRTLRTHCGADDDSYTAAYQMEDEEGKQGVALKKDLIRVAGEGLKQHMKILGVRVLPITQIILYVYNNMISYLSRETTKPYVPDFTTAFDHVCMHAGGKAVIQSVGKLMKLPDELTEPARMTLHRFGNTSSSLILYELAYFEAKARINKGDKIWMLAFGTGFKVCSLVWRSLQNSPETPSIDNPWDDSIHRYPMKTW</sequence>
<dbReference type="GO" id="GO:0006633">
    <property type="term" value="P:fatty acid biosynthetic process"/>
    <property type="evidence" value="ECO:0007669"/>
    <property type="project" value="UniProtKB-UniPathway"/>
</dbReference>
<feature type="active site" evidence="5">
    <location>
        <position position="206"/>
    </location>
</feature>
<dbReference type="Pfam" id="PF08392">
    <property type="entry name" value="FAE1_CUT1_RppA"/>
    <property type="match status" value="1"/>
</dbReference>
<evidence type="ECO:0000256" key="3">
    <source>
        <dbReference type="ARBA" id="ARBA00023315"/>
    </source>
</evidence>
<dbReference type="AlphaFoldDB" id="A0A0K9PMK9"/>
<dbReference type="PANTHER" id="PTHR31561">
    <property type="entry name" value="3-KETOACYL-COA SYNTHASE"/>
    <property type="match status" value="1"/>
</dbReference>
<evidence type="ECO:0000313" key="9">
    <source>
        <dbReference type="EMBL" id="KMZ69470.1"/>
    </source>
</evidence>
<comment type="similarity">
    <text evidence="1 4">Belongs to the thiolase-like superfamily. Chalcone/stilbene synthases family.</text>
</comment>
<evidence type="ECO:0000259" key="7">
    <source>
        <dbReference type="Pfam" id="PF08392"/>
    </source>
</evidence>
<keyword evidence="2 4" id="KW-0808">Transferase</keyword>
<gene>
    <name evidence="9" type="ORF">ZOSMA_213G00110</name>
</gene>
<evidence type="ECO:0000313" key="10">
    <source>
        <dbReference type="Proteomes" id="UP000036987"/>
    </source>
</evidence>
<proteinExistence type="inferred from homology"/>
<feature type="domain" description="Beta-ketoacyl-[acyl-carrier-protein] synthase III C-terminal" evidence="8">
    <location>
        <begin position="368"/>
        <end position="449"/>
    </location>
</feature>
<dbReference type="SUPFAM" id="SSF53901">
    <property type="entry name" value="Thiolase-like"/>
    <property type="match status" value="2"/>
</dbReference>
<dbReference type="Gene3D" id="3.40.47.10">
    <property type="match status" value="1"/>
</dbReference>
<dbReference type="UniPathway" id="UPA00094"/>
<keyword evidence="3 4" id="KW-0012">Acyltransferase</keyword>
<feature type="active site" evidence="5">
    <location>
        <position position="286"/>
    </location>
</feature>
<evidence type="ECO:0000256" key="1">
    <source>
        <dbReference type="ARBA" id="ARBA00005531"/>
    </source>
</evidence>
<dbReference type="OMA" id="KGDKMWM"/>
<feature type="active site" evidence="5">
    <location>
        <position position="374"/>
    </location>
</feature>
<protein>
    <recommendedName>
        <fullName evidence="4">3-ketoacyl-CoA synthase</fullName>
        <ecNumber evidence="4">2.3.1.-</ecNumber>
    </recommendedName>
</protein>
<feature type="active site" evidence="5">
    <location>
        <position position="403"/>
    </location>
</feature>
<accession>A0A0K9PMK9</accession>
<dbReference type="STRING" id="29655.A0A0K9PMK9"/>
<dbReference type="PIRSF" id="PIRSF036417">
    <property type="entry name" value="3-ktacl-CoA_syn"/>
    <property type="match status" value="1"/>
</dbReference>
<evidence type="ECO:0000256" key="2">
    <source>
        <dbReference type="ARBA" id="ARBA00022679"/>
    </source>
</evidence>
<comment type="pathway">
    <text evidence="4">Lipid metabolism; fatty acid biosynthesis.</text>
</comment>
<dbReference type="OrthoDB" id="329835at2759"/>
<reference evidence="10" key="1">
    <citation type="journal article" date="2016" name="Nature">
        <title>The genome of the seagrass Zostera marina reveals angiosperm adaptation to the sea.</title>
        <authorList>
            <person name="Olsen J.L."/>
            <person name="Rouze P."/>
            <person name="Verhelst B."/>
            <person name="Lin Y.-C."/>
            <person name="Bayer T."/>
            <person name="Collen J."/>
            <person name="Dattolo E."/>
            <person name="De Paoli E."/>
            <person name="Dittami S."/>
            <person name="Maumus F."/>
            <person name="Michel G."/>
            <person name="Kersting A."/>
            <person name="Lauritano C."/>
            <person name="Lohaus R."/>
            <person name="Toepel M."/>
            <person name="Tonon T."/>
            <person name="Vanneste K."/>
            <person name="Amirebrahimi M."/>
            <person name="Brakel J."/>
            <person name="Bostroem C."/>
            <person name="Chovatia M."/>
            <person name="Grimwood J."/>
            <person name="Jenkins J.W."/>
            <person name="Jueterbock A."/>
            <person name="Mraz A."/>
            <person name="Stam W.T."/>
            <person name="Tice H."/>
            <person name="Bornberg-Bauer E."/>
            <person name="Green P.J."/>
            <person name="Pearson G.A."/>
            <person name="Procaccini G."/>
            <person name="Duarte C.M."/>
            <person name="Schmutz J."/>
            <person name="Reusch T.B.H."/>
            <person name="Van de Peer Y."/>
        </authorList>
    </citation>
    <scope>NUCLEOTIDE SEQUENCE [LARGE SCALE GENOMIC DNA]</scope>
    <source>
        <strain evidence="10">cv. Finnish</strain>
    </source>
</reference>
<dbReference type="EC" id="2.3.1.-" evidence="4"/>
<keyword evidence="10" id="KW-1185">Reference proteome</keyword>
<dbReference type="InterPro" id="IPR012392">
    <property type="entry name" value="3-ktacl-CoA_syn"/>
</dbReference>
<dbReference type="InterPro" id="IPR016039">
    <property type="entry name" value="Thiolase-like"/>
</dbReference>
<evidence type="ECO:0000259" key="8">
    <source>
        <dbReference type="Pfam" id="PF08541"/>
    </source>
</evidence>
<comment type="caution">
    <text evidence="9">The sequence shown here is derived from an EMBL/GenBank/DDBJ whole genome shotgun (WGS) entry which is preliminary data.</text>
</comment>